<reference evidence="3 4" key="1">
    <citation type="journal article" date="2024" name="BMC Genomics">
        <title>De novo assembly and annotation of Popillia japonica's genome with initial clues to its potential as an invasive pest.</title>
        <authorList>
            <person name="Cucini C."/>
            <person name="Boschi S."/>
            <person name="Funari R."/>
            <person name="Cardaioli E."/>
            <person name="Iannotti N."/>
            <person name="Marturano G."/>
            <person name="Paoli F."/>
            <person name="Bruttini M."/>
            <person name="Carapelli A."/>
            <person name="Frati F."/>
            <person name="Nardi F."/>
        </authorList>
    </citation>
    <scope>NUCLEOTIDE SEQUENCE [LARGE SCALE GENOMIC DNA]</scope>
    <source>
        <strain evidence="3">DMR45628</strain>
    </source>
</reference>
<dbReference type="Pfam" id="PF00855">
    <property type="entry name" value="PWWP"/>
    <property type="match status" value="1"/>
</dbReference>
<evidence type="ECO:0000313" key="4">
    <source>
        <dbReference type="Proteomes" id="UP001458880"/>
    </source>
</evidence>
<sequence>MPKTYKIGDLVWAKIKNCSPWPSRVTVPIESVKKSKKNATFVCFFGTHDYAWVDDENIKPYLEFKPILATSSKSSSFKKAVAEIDEYIEKRNSDPNFEIEKENEIDSEFNRLKEEENEKPVTPKKRKMSGTKRNSESSKLSSAKKRKSTPTENGASSSYSSSVVTRNYEEILNRPAILDVPSSPTIDINNVSDALKSKQIEPSNLTFGFLGLGIMGSGIVKNLINSGHKVNLWNRSSRKVSNLCIKK</sequence>
<evidence type="ECO:0000256" key="1">
    <source>
        <dbReference type="SAM" id="MobiDB-lite"/>
    </source>
</evidence>
<dbReference type="Pfam" id="PF03446">
    <property type="entry name" value="NAD_binding_2"/>
    <property type="match status" value="1"/>
</dbReference>
<dbReference type="InterPro" id="IPR000313">
    <property type="entry name" value="PWWP_dom"/>
</dbReference>
<dbReference type="SMART" id="SM00293">
    <property type="entry name" value="PWWP"/>
    <property type="match status" value="1"/>
</dbReference>
<dbReference type="EMBL" id="JASPKY010000018">
    <property type="protein sequence ID" value="KAK9752758.1"/>
    <property type="molecule type" value="Genomic_DNA"/>
</dbReference>
<dbReference type="GO" id="GO:0050661">
    <property type="term" value="F:NADP binding"/>
    <property type="evidence" value="ECO:0007669"/>
    <property type="project" value="InterPro"/>
</dbReference>
<dbReference type="InterPro" id="IPR006115">
    <property type="entry name" value="6PGDH_NADP-bd"/>
</dbReference>
<dbReference type="SUPFAM" id="SSF51735">
    <property type="entry name" value="NAD(P)-binding Rossmann-fold domains"/>
    <property type="match status" value="1"/>
</dbReference>
<feature type="region of interest" description="Disordered" evidence="1">
    <location>
        <begin position="98"/>
        <end position="160"/>
    </location>
</feature>
<organism evidence="3 4">
    <name type="scientific">Popillia japonica</name>
    <name type="common">Japanese beetle</name>
    <dbReference type="NCBI Taxonomy" id="7064"/>
    <lineage>
        <taxon>Eukaryota</taxon>
        <taxon>Metazoa</taxon>
        <taxon>Ecdysozoa</taxon>
        <taxon>Arthropoda</taxon>
        <taxon>Hexapoda</taxon>
        <taxon>Insecta</taxon>
        <taxon>Pterygota</taxon>
        <taxon>Neoptera</taxon>
        <taxon>Endopterygota</taxon>
        <taxon>Coleoptera</taxon>
        <taxon>Polyphaga</taxon>
        <taxon>Scarabaeiformia</taxon>
        <taxon>Scarabaeidae</taxon>
        <taxon>Rutelinae</taxon>
        <taxon>Popillia</taxon>
    </lineage>
</organism>
<dbReference type="Gene3D" id="3.40.50.720">
    <property type="entry name" value="NAD(P)-binding Rossmann-like Domain"/>
    <property type="match status" value="1"/>
</dbReference>
<dbReference type="InterPro" id="IPR036291">
    <property type="entry name" value="NAD(P)-bd_dom_sf"/>
</dbReference>
<name>A0AAW1N1U3_POPJA</name>
<dbReference type="Gene3D" id="2.30.30.140">
    <property type="match status" value="1"/>
</dbReference>
<dbReference type="PANTHER" id="PTHR12550:SF70">
    <property type="entry name" value="JIL-1 ANCHORING AND STABILIZING PROTEIN, ISOFORM A"/>
    <property type="match status" value="1"/>
</dbReference>
<dbReference type="PANTHER" id="PTHR12550">
    <property type="entry name" value="HEPATOMA-DERIVED GROWTH FACTOR-RELATED"/>
    <property type="match status" value="1"/>
</dbReference>
<dbReference type="SUPFAM" id="SSF63748">
    <property type="entry name" value="Tudor/PWWP/MBT"/>
    <property type="match status" value="1"/>
</dbReference>
<protein>
    <submittedName>
        <fullName evidence="3">PWWP domain</fullName>
    </submittedName>
</protein>
<feature type="compositionally biased region" description="Basic and acidic residues" evidence="1">
    <location>
        <begin position="98"/>
        <end position="121"/>
    </location>
</feature>
<keyword evidence="4" id="KW-1185">Reference proteome</keyword>
<dbReference type="PROSITE" id="PS50812">
    <property type="entry name" value="PWWP"/>
    <property type="match status" value="1"/>
</dbReference>
<accession>A0AAW1N1U3</accession>
<evidence type="ECO:0000313" key="3">
    <source>
        <dbReference type="EMBL" id="KAK9752758.1"/>
    </source>
</evidence>
<feature type="domain" description="PWWP" evidence="2">
    <location>
        <begin position="7"/>
        <end position="64"/>
    </location>
</feature>
<proteinExistence type="predicted"/>
<dbReference type="AlphaFoldDB" id="A0AAW1N1U3"/>
<gene>
    <name evidence="3" type="ORF">QE152_g3961</name>
</gene>
<evidence type="ECO:0000259" key="2">
    <source>
        <dbReference type="PROSITE" id="PS50812"/>
    </source>
</evidence>
<comment type="caution">
    <text evidence="3">The sequence shown here is derived from an EMBL/GenBank/DDBJ whole genome shotgun (WGS) entry which is preliminary data.</text>
</comment>
<dbReference type="Proteomes" id="UP001458880">
    <property type="component" value="Unassembled WGS sequence"/>
</dbReference>